<keyword evidence="1" id="KW-0507">mRNA processing</keyword>
<protein>
    <recommendedName>
        <fullName evidence="1">Cap-specific mRNA (nucleoside-2'-O-)-methyltransferase 1</fullName>
        <ecNumber evidence="1">2.1.1.57</ecNumber>
    </recommendedName>
    <alternativeName>
        <fullName evidence="1">Cap1 2'O-ribose methyltransferase 1</fullName>
    </alternativeName>
</protein>
<feature type="compositionally biased region" description="Polar residues" evidence="2">
    <location>
        <begin position="11"/>
        <end position="27"/>
    </location>
</feature>
<comment type="subcellular location">
    <subcellularLocation>
        <location evidence="1">Nucleus</location>
    </subcellularLocation>
</comment>
<dbReference type="EC" id="2.1.1.57" evidence="1"/>
<dbReference type="InterPro" id="IPR050851">
    <property type="entry name" value="mRNA_Cap_2O-Ribose_MeTrfase"/>
</dbReference>
<evidence type="ECO:0000313" key="5">
    <source>
        <dbReference type="Proteomes" id="UP000198287"/>
    </source>
</evidence>
<sequence>MEVKEGESEVTEQVTSDTVEASATQKTAVDDKKEDPTLTGSETDSAATNSNSTSTTSIESICRNEEIERIQSEDAKICENEICDDDEEFVDVSPAQEAALLASPPNSGKMIIDVVEVFDGSNLLIPRGDAQDCLPYLYEGMEIDEIGEDAVVSFNAISDGRGDQLPQCSTPTNQGPPVAPSSSIKKSNLRKVSKYDNNVSQSSFNCSFNSLRTPRGTRDDDASPTPRKRIRIVEDNDLKKGDGCDPDCSGEIDLFAEVDIDLISGHTFQTNYAGEEMLWVSPPPAPLDFSFIHEDLVRASRLPVTKKFSVEIDMHFIDGDTINTLLECKPSIVSAGFFNFEQTCRKNCPSNRSKNFIYSENASNLQSLDEGLNHDLIFPREQLEKDESEKNVFYFADIWDTSKGFREYILTKSNEYLHQGLMMKGFAIQDADGSRPRDFNPSCGLLFNTLHIPTYPKDQELGKSLLPVELVEHFRQEDKKSFDICEISVSDEFVKHILAKSNGKGVHLMVADNPESLNVHEFVREVRFQRKFYAQCIIALLAVREGGSFVVKMFDAITLFTAGLVFLMHRCFRSISIHKPKTSSSHTSERFLVCTGKLSCESSEEILQFLLLCHNIVMKNEEIRKIIKRKARRRLGTHLFEVKQLIPLKVIISHADFFEFLRLQNIRFTKSLISKLQQLCSTIPANPYGTFLWKLRDQTQVQKIQYDMSTKNKKTEEEGISTAFSTLNLRSINAECLSLLKQFGLDFEFLTTFGEKQVTLDRNGLEDISKSRQGWTVYSMQESKSVIGAHPVTLFIGLGEENIVYFNGSEFRPINVDGLILTKGTILLASVVELIPNGKYIDTCEESHHDAHSSSILLEFHIYDGLSLNGQFIGDLPFDARKQLCETYAGVLNKCIEFDYLKCTVIKVREPLVLKENENVLSSWINSSVYMKHDACHYPGSLRLVNFPLPDSPSAISVGGLLFYKTSGPMLESLNQKIVWNWTNDDDTKPAELLPSSTCAVSVTDFVNLKI</sequence>
<reference evidence="4 5" key="1">
    <citation type="submission" date="2015-12" db="EMBL/GenBank/DDBJ databases">
        <title>The genome of Folsomia candida.</title>
        <authorList>
            <person name="Faddeeva A."/>
            <person name="Derks M.F."/>
            <person name="Anvar Y."/>
            <person name="Smit S."/>
            <person name="Van Straalen N."/>
            <person name="Roelofs D."/>
        </authorList>
    </citation>
    <scope>NUCLEOTIDE SEQUENCE [LARGE SCALE GENOMIC DNA]</scope>
    <source>
        <strain evidence="4 5">VU population</strain>
        <tissue evidence="4">Whole body</tissue>
    </source>
</reference>
<keyword evidence="1" id="KW-0539">Nucleus</keyword>
<feature type="compositionally biased region" description="Low complexity" evidence="2">
    <location>
        <begin position="41"/>
        <end position="59"/>
    </location>
</feature>
<dbReference type="GO" id="GO:0004483">
    <property type="term" value="F:methyltransferase cap1 activity"/>
    <property type="evidence" value="ECO:0007669"/>
    <property type="project" value="UniProtKB-UniRule"/>
</dbReference>
<evidence type="ECO:0000256" key="1">
    <source>
        <dbReference type="RuleBase" id="RU368012"/>
    </source>
</evidence>
<proteinExistence type="predicted"/>
<feature type="region of interest" description="Disordered" evidence="2">
    <location>
        <begin position="162"/>
        <end position="185"/>
    </location>
</feature>
<feature type="region of interest" description="Disordered" evidence="2">
    <location>
        <begin position="206"/>
        <end position="227"/>
    </location>
</feature>
<name>A0A226ETM5_FOLCA</name>
<keyword evidence="1 4" id="KW-0808">Transferase</keyword>
<keyword evidence="5" id="KW-1185">Reference proteome</keyword>
<evidence type="ECO:0000256" key="2">
    <source>
        <dbReference type="SAM" id="MobiDB-lite"/>
    </source>
</evidence>
<dbReference type="AlphaFoldDB" id="A0A226ETM5"/>
<dbReference type="Gene3D" id="3.40.50.12760">
    <property type="match status" value="1"/>
</dbReference>
<dbReference type="Proteomes" id="UP000198287">
    <property type="component" value="Unassembled WGS sequence"/>
</dbReference>
<dbReference type="Pfam" id="PF01728">
    <property type="entry name" value="FtsJ"/>
    <property type="match status" value="1"/>
</dbReference>
<organism evidence="4 5">
    <name type="scientific">Folsomia candida</name>
    <name type="common">Springtail</name>
    <dbReference type="NCBI Taxonomy" id="158441"/>
    <lineage>
        <taxon>Eukaryota</taxon>
        <taxon>Metazoa</taxon>
        <taxon>Ecdysozoa</taxon>
        <taxon>Arthropoda</taxon>
        <taxon>Hexapoda</taxon>
        <taxon>Collembola</taxon>
        <taxon>Entomobryomorpha</taxon>
        <taxon>Isotomoidea</taxon>
        <taxon>Isotomidae</taxon>
        <taxon>Proisotominae</taxon>
        <taxon>Folsomia</taxon>
    </lineage>
</organism>
<feature type="compositionally biased region" description="Polar residues" evidence="2">
    <location>
        <begin position="166"/>
        <end position="185"/>
    </location>
</feature>
<comment type="caution">
    <text evidence="4">The sequence shown here is derived from an EMBL/GenBank/DDBJ whole genome shotgun (WGS) entry which is preliminary data.</text>
</comment>
<dbReference type="PANTHER" id="PTHR16121:SF0">
    <property type="entry name" value="CAP-SPECIFIC MRNA (NUCLEOSIDE-2'-O-)-METHYLTRANSFERASE 1"/>
    <property type="match status" value="1"/>
</dbReference>
<dbReference type="GO" id="GO:0003676">
    <property type="term" value="F:nucleic acid binding"/>
    <property type="evidence" value="ECO:0007669"/>
    <property type="project" value="UniProtKB-UniRule"/>
</dbReference>
<feature type="region of interest" description="Disordered" evidence="2">
    <location>
        <begin position="1"/>
        <end position="59"/>
    </location>
</feature>
<keyword evidence="1 4" id="KW-0489">Methyltransferase</keyword>
<comment type="function">
    <text evidence="1">S-adenosyl-L-methionine-dependent methyltransferase that mediates RNA cap1 2'-O-ribose methylation to the 5'-cap structure of RNAs. Methylates the ribose of the first nucleotide of a m(7)GpppG-capped mRNA to produce m(7)GpppNmp (cap1).</text>
</comment>
<keyword evidence="1" id="KW-0949">S-adenosyl-L-methionine</keyword>
<dbReference type="GO" id="GO:0006370">
    <property type="term" value="P:7-methylguanosine mRNA capping"/>
    <property type="evidence" value="ECO:0007669"/>
    <property type="project" value="UniProtKB-UniRule"/>
</dbReference>
<dbReference type="GO" id="GO:0016556">
    <property type="term" value="P:mRNA modification"/>
    <property type="evidence" value="ECO:0007669"/>
    <property type="project" value="UniProtKB-UniRule"/>
</dbReference>
<dbReference type="GO" id="GO:0032259">
    <property type="term" value="P:methylation"/>
    <property type="evidence" value="ECO:0007669"/>
    <property type="project" value="UniProtKB-KW"/>
</dbReference>
<gene>
    <name evidence="4" type="ORF">Fcan01_04300</name>
</gene>
<dbReference type="GO" id="GO:0005634">
    <property type="term" value="C:nucleus"/>
    <property type="evidence" value="ECO:0007669"/>
    <property type="project" value="UniProtKB-SubCell"/>
</dbReference>
<dbReference type="OMA" id="DAKICEN"/>
<feature type="domain" description="Ribosomal RNA methyltransferase FtsJ" evidence="3">
    <location>
        <begin position="483"/>
        <end position="597"/>
    </location>
</feature>
<accession>A0A226ETM5</accession>
<dbReference type="InterPro" id="IPR002877">
    <property type="entry name" value="RNA_MeTrfase_FtsJ_dom"/>
</dbReference>
<keyword evidence="1" id="KW-0506">mRNA capping</keyword>
<evidence type="ECO:0000313" key="4">
    <source>
        <dbReference type="EMBL" id="OXA60497.1"/>
    </source>
</evidence>
<dbReference type="OrthoDB" id="429597at2759"/>
<comment type="catalytic activity">
    <reaction evidence="1">
        <text>a 5'-end (N(7)-methyl 5'-triphosphoguanosine)-ribonucleoside in mRNA + S-adenosyl-L-methionine = a 5'-end (N(7)-methyl 5'-triphosphoguanosine)-(2'-O-methyl-ribonucleoside) in mRNA + S-adenosyl-L-homocysteine + H(+)</text>
        <dbReference type="Rhea" id="RHEA:67020"/>
        <dbReference type="Rhea" id="RHEA-COMP:17167"/>
        <dbReference type="Rhea" id="RHEA-COMP:17168"/>
        <dbReference type="ChEBI" id="CHEBI:15378"/>
        <dbReference type="ChEBI" id="CHEBI:57856"/>
        <dbReference type="ChEBI" id="CHEBI:59789"/>
        <dbReference type="ChEBI" id="CHEBI:156461"/>
        <dbReference type="ChEBI" id="CHEBI:167609"/>
        <dbReference type="EC" id="2.1.1.57"/>
    </reaction>
</comment>
<dbReference type="EMBL" id="LNIX01000002">
    <property type="protein sequence ID" value="OXA60497.1"/>
    <property type="molecule type" value="Genomic_DNA"/>
</dbReference>
<dbReference type="PANTHER" id="PTHR16121">
    <property type="entry name" value="CAP-SPECIFIC MRNA (NUCLEOSIDE-2'-O-)-METHYLTRANSFERASE 1-RELATED"/>
    <property type="match status" value="1"/>
</dbReference>
<dbReference type="GO" id="GO:0005737">
    <property type="term" value="C:cytoplasm"/>
    <property type="evidence" value="ECO:0007669"/>
    <property type="project" value="TreeGrafter"/>
</dbReference>
<evidence type="ECO:0000259" key="3">
    <source>
        <dbReference type="Pfam" id="PF01728"/>
    </source>
</evidence>